<keyword evidence="5 8" id="KW-1133">Transmembrane helix</keyword>
<dbReference type="PROSITE" id="PS51123">
    <property type="entry name" value="OMPA_2"/>
    <property type="match status" value="1"/>
</dbReference>
<dbReference type="InterPro" id="IPR036737">
    <property type="entry name" value="OmpA-like_sf"/>
</dbReference>
<dbReference type="EMBL" id="FNZK01000014">
    <property type="protein sequence ID" value="SEJ70387.1"/>
    <property type="molecule type" value="Genomic_DNA"/>
</dbReference>
<dbReference type="Pfam" id="PF13677">
    <property type="entry name" value="MotB_plug"/>
    <property type="match status" value="1"/>
</dbReference>
<evidence type="ECO:0000313" key="11">
    <source>
        <dbReference type="Proteomes" id="UP000199662"/>
    </source>
</evidence>
<evidence type="ECO:0000256" key="2">
    <source>
        <dbReference type="ARBA" id="ARBA00008914"/>
    </source>
</evidence>
<proteinExistence type="inferred from homology"/>
<dbReference type="Gene3D" id="3.30.1330.60">
    <property type="entry name" value="OmpA-like domain"/>
    <property type="match status" value="1"/>
</dbReference>
<evidence type="ECO:0000256" key="5">
    <source>
        <dbReference type="ARBA" id="ARBA00022989"/>
    </source>
</evidence>
<accession>A0A1H7B2C5</accession>
<feature type="domain" description="OmpA-like" evidence="9">
    <location>
        <begin position="122"/>
        <end position="244"/>
    </location>
</feature>
<evidence type="ECO:0000313" key="10">
    <source>
        <dbReference type="EMBL" id="SEJ70387.1"/>
    </source>
</evidence>
<evidence type="ECO:0000256" key="1">
    <source>
        <dbReference type="ARBA" id="ARBA00004162"/>
    </source>
</evidence>
<evidence type="ECO:0000256" key="4">
    <source>
        <dbReference type="ARBA" id="ARBA00022692"/>
    </source>
</evidence>
<evidence type="ECO:0000256" key="8">
    <source>
        <dbReference type="SAM" id="Phobius"/>
    </source>
</evidence>
<keyword evidence="6 7" id="KW-0472">Membrane</keyword>
<comment type="subcellular location">
    <subcellularLocation>
        <location evidence="1">Cell membrane</location>
        <topology evidence="1">Single-pass membrane protein</topology>
    </subcellularLocation>
</comment>
<gene>
    <name evidence="10" type="ORF">SAMN05660742_11453</name>
</gene>
<comment type="similarity">
    <text evidence="2">Belongs to the MotB family.</text>
</comment>
<dbReference type="GO" id="GO:0005886">
    <property type="term" value="C:plasma membrane"/>
    <property type="evidence" value="ECO:0007669"/>
    <property type="project" value="UniProtKB-SubCell"/>
</dbReference>
<evidence type="ECO:0000256" key="7">
    <source>
        <dbReference type="PROSITE-ProRule" id="PRU00473"/>
    </source>
</evidence>
<evidence type="ECO:0000256" key="6">
    <source>
        <dbReference type="ARBA" id="ARBA00023136"/>
    </source>
</evidence>
<evidence type="ECO:0000256" key="3">
    <source>
        <dbReference type="ARBA" id="ARBA00022475"/>
    </source>
</evidence>
<dbReference type="STRING" id="84035.SAMN05660742_11453"/>
<dbReference type="InterPro" id="IPR050330">
    <property type="entry name" value="Bact_OuterMem_StrucFunc"/>
</dbReference>
<dbReference type="CDD" id="cd07185">
    <property type="entry name" value="OmpA_C-like"/>
    <property type="match status" value="1"/>
</dbReference>
<dbReference type="PANTHER" id="PTHR30329:SF21">
    <property type="entry name" value="LIPOPROTEIN YIAD-RELATED"/>
    <property type="match status" value="1"/>
</dbReference>
<protein>
    <submittedName>
        <fullName evidence="10">Chemotaxis protein MotB</fullName>
    </submittedName>
</protein>
<dbReference type="InterPro" id="IPR025713">
    <property type="entry name" value="MotB-like_N_dom"/>
</dbReference>
<organism evidence="10 11">
    <name type="scientific">Propionispira arboris</name>
    <dbReference type="NCBI Taxonomy" id="84035"/>
    <lineage>
        <taxon>Bacteria</taxon>
        <taxon>Bacillati</taxon>
        <taxon>Bacillota</taxon>
        <taxon>Negativicutes</taxon>
        <taxon>Selenomonadales</taxon>
        <taxon>Selenomonadaceae</taxon>
        <taxon>Propionispira</taxon>
    </lineage>
</organism>
<dbReference type="RefSeq" id="WP_091832817.1">
    <property type="nucleotide sequence ID" value="NZ_FNZK01000014.1"/>
</dbReference>
<sequence>MARKKKHKAHEEHASEAWLLPYSDLLTLLLALFIVLFAVSQTDQKKVTEMAQAFSAAFNTGGPSMFDKAGPNMTQNTEIPDDKEINQAYVDENQQLTAVKEALDKYIKENGLDAELNTVLTEDGLMISIKERALFPSGSADLVADSQKIGPVIAGLLGSIKQNVVISGHTDNIPISNAQFPSNWDLSSQRASNFTKFILEQGDNLNPARFSAVGYSEYRPAASNDTEEGRAKNRRVEVLISRANHSSKMQTMQ</sequence>
<keyword evidence="3" id="KW-1003">Cell membrane</keyword>
<keyword evidence="11" id="KW-1185">Reference proteome</keyword>
<dbReference type="Proteomes" id="UP000199662">
    <property type="component" value="Unassembled WGS sequence"/>
</dbReference>
<feature type="transmembrane region" description="Helical" evidence="8">
    <location>
        <begin position="20"/>
        <end position="39"/>
    </location>
</feature>
<reference evidence="10 11" key="1">
    <citation type="submission" date="2016-10" db="EMBL/GenBank/DDBJ databases">
        <authorList>
            <person name="de Groot N.N."/>
        </authorList>
    </citation>
    <scope>NUCLEOTIDE SEQUENCE [LARGE SCALE GENOMIC DNA]</scope>
    <source>
        <strain evidence="10 11">DSM 2179</strain>
    </source>
</reference>
<name>A0A1H7B2C5_9FIRM</name>
<dbReference type="PANTHER" id="PTHR30329">
    <property type="entry name" value="STATOR ELEMENT OF FLAGELLAR MOTOR COMPLEX"/>
    <property type="match status" value="1"/>
</dbReference>
<keyword evidence="4 8" id="KW-0812">Transmembrane</keyword>
<dbReference type="SUPFAM" id="SSF103088">
    <property type="entry name" value="OmpA-like"/>
    <property type="match status" value="1"/>
</dbReference>
<dbReference type="AlphaFoldDB" id="A0A1H7B2C5"/>
<dbReference type="InterPro" id="IPR006665">
    <property type="entry name" value="OmpA-like"/>
</dbReference>
<evidence type="ECO:0000259" key="9">
    <source>
        <dbReference type="PROSITE" id="PS51123"/>
    </source>
</evidence>
<dbReference type="Pfam" id="PF00691">
    <property type="entry name" value="OmpA"/>
    <property type="match status" value="1"/>
</dbReference>